<keyword evidence="1 2" id="KW-0728">SH3 domain</keyword>
<organism evidence="4 5">
    <name type="scientific">Ancylostoma duodenale</name>
    <dbReference type="NCBI Taxonomy" id="51022"/>
    <lineage>
        <taxon>Eukaryota</taxon>
        <taxon>Metazoa</taxon>
        <taxon>Ecdysozoa</taxon>
        <taxon>Nematoda</taxon>
        <taxon>Chromadorea</taxon>
        <taxon>Rhabditida</taxon>
        <taxon>Rhabditina</taxon>
        <taxon>Rhabditomorpha</taxon>
        <taxon>Strongyloidea</taxon>
        <taxon>Ancylostomatidae</taxon>
        <taxon>Ancylostomatinae</taxon>
        <taxon>Ancylostoma</taxon>
    </lineage>
</organism>
<proteinExistence type="predicted"/>
<dbReference type="InterPro" id="IPR035653">
    <property type="entry name" value="Fut8_SH3"/>
</dbReference>
<sequence length="81" mass="9225">MLKYRFLLYPDNPIHELVAVEDHIPEQPGEIELRVGDIIGIAGNHWDGYSKGMNKRSGATGLYPSYKAIEKWRIVDFPPLS</sequence>
<dbReference type="SUPFAM" id="SSF50044">
    <property type="entry name" value="SH3-domain"/>
    <property type="match status" value="1"/>
</dbReference>
<dbReference type="EMBL" id="KN742034">
    <property type="protein sequence ID" value="KIH53099.1"/>
    <property type="molecule type" value="Genomic_DNA"/>
</dbReference>
<dbReference type="PROSITE" id="PS50002">
    <property type="entry name" value="SH3"/>
    <property type="match status" value="1"/>
</dbReference>
<evidence type="ECO:0000313" key="5">
    <source>
        <dbReference type="Proteomes" id="UP000054047"/>
    </source>
</evidence>
<dbReference type="InterPro" id="IPR036028">
    <property type="entry name" value="SH3-like_dom_sf"/>
</dbReference>
<dbReference type="InterPro" id="IPR001452">
    <property type="entry name" value="SH3_domain"/>
</dbReference>
<feature type="domain" description="SH3" evidence="3">
    <location>
        <begin position="12"/>
        <end position="73"/>
    </location>
</feature>
<evidence type="ECO:0000256" key="1">
    <source>
        <dbReference type="ARBA" id="ARBA00022443"/>
    </source>
</evidence>
<evidence type="ECO:0000259" key="3">
    <source>
        <dbReference type="PROSITE" id="PS50002"/>
    </source>
</evidence>
<dbReference type="SMART" id="SM00326">
    <property type="entry name" value="SH3"/>
    <property type="match status" value="1"/>
</dbReference>
<dbReference type="CDD" id="cd11792">
    <property type="entry name" value="SH3_Fut8"/>
    <property type="match status" value="1"/>
</dbReference>
<protein>
    <submittedName>
        <fullName evidence="4">Variant SH3 domain protein</fullName>
    </submittedName>
</protein>
<keyword evidence="5" id="KW-1185">Reference proteome</keyword>
<accession>A0A0C2G2H9</accession>
<gene>
    <name evidence="4" type="ORF">ANCDUO_16782</name>
</gene>
<evidence type="ECO:0000256" key="2">
    <source>
        <dbReference type="PROSITE-ProRule" id="PRU00192"/>
    </source>
</evidence>
<dbReference type="AlphaFoldDB" id="A0A0C2G2H9"/>
<name>A0A0C2G2H9_9BILA</name>
<reference evidence="4 5" key="1">
    <citation type="submission" date="2013-12" db="EMBL/GenBank/DDBJ databases">
        <title>Draft genome of the parsitic nematode Ancylostoma duodenale.</title>
        <authorList>
            <person name="Mitreva M."/>
        </authorList>
    </citation>
    <scope>NUCLEOTIDE SEQUENCE [LARGE SCALE GENOMIC DNA]</scope>
    <source>
        <strain evidence="4 5">Zhejiang</strain>
    </source>
</reference>
<dbReference type="Pfam" id="PF14604">
    <property type="entry name" value="SH3_9"/>
    <property type="match status" value="1"/>
</dbReference>
<dbReference type="Gene3D" id="2.30.30.40">
    <property type="entry name" value="SH3 Domains"/>
    <property type="match status" value="1"/>
</dbReference>
<dbReference type="FunFam" id="2.30.30.40:FF:000070">
    <property type="entry name" value="Alpha-(1,6)-fucosyltransferase"/>
    <property type="match status" value="1"/>
</dbReference>
<dbReference type="Proteomes" id="UP000054047">
    <property type="component" value="Unassembled WGS sequence"/>
</dbReference>
<evidence type="ECO:0000313" key="4">
    <source>
        <dbReference type="EMBL" id="KIH53099.1"/>
    </source>
</evidence>
<dbReference type="OrthoDB" id="2014825at2759"/>